<organism evidence="1">
    <name type="scientific">Siphoviridae sp. ct0UO21</name>
    <dbReference type="NCBI Taxonomy" id="2825293"/>
    <lineage>
        <taxon>Viruses</taxon>
        <taxon>Duplodnaviria</taxon>
        <taxon>Heunggongvirae</taxon>
        <taxon>Uroviricota</taxon>
        <taxon>Caudoviricetes</taxon>
    </lineage>
</organism>
<evidence type="ECO:0000313" key="1">
    <source>
        <dbReference type="EMBL" id="DAE04544.1"/>
    </source>
</evidence>
<proteinExistence type="predicted"/>
<protein>
    <submittedName>
        <fullName evidence="1">Uncharacterized protein</fullName>
    </submittedName>
</protein>
<sequence length="37" mass="4012">MSVAFKCACAAISQRDPHLCCDSAAMSGKQQNIFKIH</sequence>
<accession>A0A8S5PCZ3</accession>
<dbReference type="EMBL" id="BK015390">
    <property type="protein sequence ID" value="DAE04544.1"/>
    <property type="molecule type" value="Genomic_DNA"/>
</dbReference>
<name>A0A8S5PCZ3_9CAUD</name>
<reference evidence="1" key="1">
    <citation type="journal article" date="2021" name="Proc. Natl. Acad. Sci. U.S.A.">
        <title>A Catalog of Tens of Thousands of Viruses from Human Metagenomes Reveals Hidden Associations with Chronic Diseases.</title>
        <authorList>
            <person name="Tisza M.J."/>
            <person name="Buck C.B."/>
        </authorList>
    </citation>
    <scope>NUCLEOTIDE SEQUENCE</scope>
    <source>
        <strain evidence="1">Ct0UO21</strain>
    </source>
</reference>